<evidence type="ECO:0000256" key="6">
    <source>
        <dbReference type="SAM" id="Phobius"/>
    </source>
</evidence>
<protein>
    <submittedName>
        <fullName evidence="7">ABC transporter permease</fullName>
    </submittedName>
</protein>
<evidence type="ECO:0000256" key="4">
    <source>
        <dbReference type="ARBA" id="ARBA00022989"/>
    </source>
</evidence>
<reference evidence="8" key="1">
    <citation type="submission" date="2023-07" db="EMBL/GenBank/DDBJ databases">
        <title>Description of three actinobacteria isolated from air of manufacturing shop in a pharmaceutical factory.</title>
        <authorList>
            <person name="Zhang D.-F."/>
        </authorList>
    </citation>
    <scope>NUCLEOTIDE SEQUENCE [LARGE SCALE GENOMIC DNA]</scope>
    <source>
        <strain evidence="8">CCTCC AB 207010</strain>
    </source>
</reference>
<gene>
    <name evidence="7" type="ORF">RH857_12105</name>
</gene>
<feature type="transmembrane region" description="Helical" evidence="6">
    <location>
        <begin position="243"/>
        <end position="263"/>
    </location>
</feature>
<dbReference type="InterPro" id="IPR001851">
    <property type="entry name" value="ABC_transp_permease"/>
</dbReference>
<evidence type="ECO:0000256" key="5">
    <source>
        <dbReference type="ARBA" id="ARBA00023136"/>
    </source>
</evidence>
<evidence type="ECO:0000313" key="8">
    <source>
        <dbReference type="Proteomes" id="UP001260872"/>
    </source>
</evidence>
<dbReference type="Pfam" id="PF02653">
    <property type="entry name" value="BPD_transp_2"/>
    <property type="match status" value="1"/>
</dbReference>
<evidence type="ECO:0000256" key="3">
    <source>
        <dbReference type="ARBA" id="ARBA00022692"/>
    </source>
</evidence>
<feature type="transmembrane region" description="Helical" evidence="6">
    <location>
        <begin position="295"/>
        <end position="311"/>
    </location>
</feature>
<keyword evidence="4 6" id="KW-1133">Transmembrane helix</keyword>
<keyword evidence="2" id="KW-1003">Cell membrane</keyword>
<dbReference type="PANTHER" id="PTHR32196">
    <property type="entry name" value="ABC TRANSPORTER PERMEASE PROTEIN YPHD-RELATED-RELATED"/>
    <property type="match status" value="1"/>
</dbReference>
<dbReference type="CDD" id="cd06579">
    <property type="entry name" value="TM_PBP1_transp_AraH_like"/>
    <property type="match status" value="1"/>
</dbReference>
<dbReference type="PANTHER" id="PTHR32196:SF72">
    <property type="entry name" value="RIBOSE IMPORT PERMEASE PROTEIN RBSC"/>
    <property type="match status" value="1"/>
</dbReference>
<organism evidence="7 8">
    <name type="scientific">Nesterenkonia flava</name>
    <dbReference type="NCBI Taxonomy" id="469799"/>
    <lineage>
        <taxon>Bacteria</taxon>
        <taxon>Bacillati</taxon>
        <taxon>Actinomycetota</taxon>
        <taxon>Actinomycetes</taxon>
        <taxon>Micrococcales</taxon>
        <taxon>Micrococcaceae</taxon>
        <taxon>Nesterenkonia</taxon>
    </lineage>
</organism>
<comment type="caution">
    <text evidence="7">The sequence shown here is derived from an EMBL/GenBank/DDBJ whole genome shotgun (WGS) entry which is preliminary data.</text>
</comment>
<evidence type="ECO:0000256" key="2">
    <source>
        <dbReference type="ARBA" id="ARBA00022475"/>
    </source>
</evidence>
<keyword evidence="5 6" id="KW-0472">Membrane</keyword>
<evidence type="ECO:0000313" key="7">
    <source>
        <dbReference type="EMBL" id="MDR5712862.1"/>
    </source>
</evidence>
<dbReference type="RefSeq" id="WP_310538233.1">
    <property type="nucleotide sequence ID" value="NZ_BAAAOC010000013.1"/>
</dbReference>
<evidence type="ECO:0000256" key="1">
    <source>
        <dbReference type="ARBA" id="ARBA00004651"/>
    </source>
</evidence>
<feature type="transmembrane region" description="Helical" evidence="6">
    <location>
        <begin position="270"/>
        <end position="289"/>
    </location>
</feature>
<dbReference type="EMBL" id="JAVKGT010000040">
    <property type="protein sequence ID" value="MDR5712862.1"/>
    <property type="molecule type" value="Genomic_DNA"/>
</dbReference>
<dbReference type="Proteomes" id="UP001260872">
    <property type="component" value="Unassembled WGS sequence"/>
</dbReference>
<sequence>MNSLKRVFESPAVLTLIHYRVIVILAATLILAVSFVPGLTEFRTLSLSLDRTATLGLVAVGLTVVLLMGKLDLSVGSTLALSGIATIGLQAQLGPTGAALVGLLVGVLAGVLNGFLVVVLQVNSLVATLASMIFLRALCHFLTDSNPVSGEDPLFGLTVTRSLGGTFSPRTYVFLIAIVLLFVWLTYTVAGRHLYAVGSNEDSATASGIRSSRYVFGAFVFSGLTAGAAGVMQSLATNTGSPVFGETVALTAIAAVVIGGTRLEGGRGSALGTLGGVLVLAAITTTLEYESVPTYYQNIVTGSILLLLILLDRIASNSPRSALSLTSLLPSRNSERVPTQ</sequence>
<feature type="transmembrane region" description="Helical" evidence="6">
    <location>
        <begin position="211"/>
        <end position="231"/>
    </location>
</feature>
<keyword evidence="3 6" id="KW-0812">Transmembrane</keyword>
<proteinExistence type="predicted"/>
<feature type="transmembrane region" description="Helical" evidence="6">
    <location>
        <begin position="52"/>
        <end position="68"/>
    </location>
</feature>
<name>A0ABU1FX02_9MICC</name>
<keyword evidence="8" id="KW-1185">Reference proteome</keyword>
<accession>A0ABU1FX02</accession>
<feature type="transmembrane region" description="Helical" evidence="6">
    <location>
        <begin position="99"/>
        <end position="118"/>
    </location>
</feature>
<feature type="transmembrane region" description="Helical" evidence="6">
    <location>
        <begin position="21"/>
        <end position="40"/>
    </location>
</feature>
<comment type="subcellular location">
    <subcellularLocation>
        <location evidence="1">Cell membrane</location>
        <topology evidence="1">Multi-pass membrane protein</topology>
    </subcellularLocation>
</comment>
<feature type="transmembrane region" description="Helical" evidence="6">
    <location>
        <begin position="171"/>
        <end position="190"/>
    </location>
</feature>